<keyword evidence="3" id="KW-1185">Reference proteome</keyword>
<organism evidence="2 3">
    <name type="scientific">Sphingobacterium chuzhouense</name>
    <dbReference type="NCBI Taxonomy" id="1742264"/>
    <lineage>
        <taxon>Bacteria</taxon>
        <taxon>Pseudomonadati</taxon>
        <taxon>Bacteroidota</taxon>
        <taxon>Sphingobacteriia</taxon>
        <taxon>Sphingobacteriales</taxon>
        <taxon>Sphingobacteriaceae</taxon>
        <taxon>Sphingobacterium</taxon>
    </lineage>
</organism>
<protein>
    <recommendedName>
        <fullName evidence="1">DUF6965 domain-containing protein</fullName>
    </recommendedName>
</protein>
<dbReference type="Proteomes" id="UP000651112">
    <property type="component" value="Unassembled WGS sequence"/>
</dbReference>
<evidence type="ECO:0000313" key="3">
    <source>
        <dbReference type="Proteomes" id="UP000651112"/>
    </source>
</evidence>
<name>A0ABR7XR71_9SPHI</name>
<feature type="domain" description="DUF6965" evidence="1">
    <location>
        <begin position="14"/>
        <end position="76"/>
    </location>
</feature>
<reference evidence="2 3" key="1">
    <citation type="submission" date="2020-08" db="EMBL/GenBank/DDBJ databases">
        <title>Sphingobacterium sp. DN00404 isolated from aquaculture water.</title>
        <authorList>
            <person name="Zhang M."/>
        </authorList>
    </citation>
    <scope>NUCLEOTIDE SEQUENCE [LARGE SCALE GENOMIC DNA]</scope>
    <source>
        <strain evidence="2 3">KCTC 42746</strain>
    </source>
</reference>
<comment type="caution">
    <text evidence="2">The sequence shown here is derived from an EMBL/GenBank/DDBJ whole genome shotgun (WGS) entry which is preliminary data.</text>
</comment>
<gene>
    <name evidence="2" type="ORF">H8B21_08680</name>
</gene>
<dbReference type="Pfam" id="PF22292">
    <property type="entry name" value="DUF6965"/>
    <property type="match status" value="1"/>
</dbReference>
<dbReference type="InterPro" id="IPR054238">
    <property type="entry name" value="DUF6965"/>
</dbReference>
<sequence length="78" mass="9365">MLKNVSRFDYLYVMTIDELKQALQGKQFTAPVKLEPHAILQDVEQFLRIQFIEVDLWKKDITKCPAYLRLVKFYEVTR</sequence>
<dbReference type="EMBL" id="JACNYL010000002">
    <property type="protein sequence ID" value="MBD1421638.1"/>
    <property type="molecule type" value="Genomic_DNA"/>
</dbReference>
<evidence type="ECO:0000313" key="2">
    <source>
        <dbReference type="EMBL" id="MBD1421638.1"/>
    </source>
</evidence>
<proteinExistence type="predicted"/>
<evidence type="ECO:0000259" key="1">
    <source>
        <dbReference type="Pfam" id="PF22292"/>
    </source>
</evidence>
<accession>A0ABR7XR71</accession>